<keyword evidence="2" id="KW-1185">Reference proteome</keyword>
<gene>
    <name evidence="1" type="ORF">NOX80_15965</name>
</gene>
<organism evidence="1 2">
    <name type="scientific">Flavobacterium cerinum</name>
    <dbReference type="NCBI Taxonomy" id="2502784"/>
    <lineage>
        <taxon>Bacteria</taxon>
        <taxon>Pseudomonadati</taxon>
        <taxon>Bacteroidota</taxon>
        <taxon>Flavobacteriia</taxon>
        <taxon>Flavobacteriales</taxon>
        <taxon>Flavobacteriaceae</taxon>
        <taxon>Flavobacterium</taxon>
    </lineage>
</organism>
<name>A0ABY5ITN9_9FLAO</name>
<dbReference type="RefSeq" id="WP_256550798.1">
    <property type="nucleotide sequence ID" value="NZ_CP101751.1"/>
</dbReference>
<evidence type="ECO:0008006" key="3">
    <source>
        <dbReference type="Google" id="ProtNLM"/>
    </source>
</evidence>
<dbReference type="EMBL" id="CP101751">
    <property type="protein sequence ID" value="UUC45108.1"/>
    <property type="molecule type" value="Genomic_DNA"/>
</dbReference>
<evidence type="ECO:0000313" key="2">
    <source>
        <dbReference type="Proteomes" id="UP001059844"/>
    </source>
</evidence>
<accession>A0ABY5ITN9</accession>
<dbReference type="Proteomes" id="UP001059844">
    <property type="component" value="Chromosome"/>
</dbReference>
<proteinExistence type="predicted"/>
<protein>
    <recommendedName>
        <fullName evidence="3">DUF3822 family protein</fullName>
    </recommendedName>
</protein>
<evidence type="ECO:0000313" key="1">
    <source>
        <dbReference type="EMBL" id="UUC45108.1"/>
    </source>
</evidence>
<reference evidence="1" key="1">
    <citation type="submission" date="2022-07" db="EMBL/GenBank/DDBJ databases">
        <title>Isolation, identification, and degradation of a PFOSA degrading strain from sewage treatment plant.</title>
        <authorList>
            <person name="Zhang L."/>
            <person name="Huo Y."/>
        </authorList>
    </citation>
    <scope>NUCLEOTIDE SEQUENCE</scope>
    <source>
        <strain evidence="1">C1</strain>
    </source>
</reference>
<sequence>MIKVNTLNASVMECTRFRIAENATEKDLLQAISDFENQFLAHLEGIAFHCLAKNDKGEYANILLAQNTAVLTTIEKDITSNPGALSFLKLIDKKSVIIHYLNIEKEPLLIPENFSCVELGTFALKKGTLQELLAVSDSIEKNYLSHFPNTQLHFIGTLPDDIYAEVTFGTTLQSTQQICAGYLSDPNCTPLMEMIDETRMALDFWSVLA</sequence>